<dbReference type="RefSeq" id="WP_152575421.1">
    <property type="nucleotide sequence ID" value="NZ_VIKU02000005.1"/>
</dbReference>
<dbReference type="AlphaFoldDB" id="A0A967EC63"/>
<evidence type="ECO:0000259" key="1">
    <source>
        <dbReference type="Pfam" id="PF10988"/>
    </source>
</evidence>
<proteinExistence type="predicted"/>
<protein>
    <submittedName>
        <fullName evidence="2">DUF2807 domain-containing protein</fullName>
    </submittedName>
</protein>
<sequence length="286" mass="31851">MRIHLKFGTLRFSLDRHRSTEVGESQLYKKGVFPKAVKIIFYALAGFLIASCNSESALDCFQSTGELIREEVMVDPFTEITVFENISLIVKQGETQKVEIETGDNLREEVTAVVSGSRLLLRDTNDCNFFREYGVTKVYVTVPNLTEIRSSTGWPVESDSVLSYADLRLISESFVNTESETTDGAFDLEVAAENLNVVVNGIAYFKLRGTSETFNITIAAGDSRIEAEDLMVQNVVVNHRGSNDILVDPQLSIRGVIRGTGDVISNTRPDEIAVEELYKGRLLFKD</sequence>
<gene>
    <name evidence="2" type="ORF">FK220_016380</name>
</gene>
<feature type="domain" description="Putative auto-transporter adhesin head GIN" evidence="1">
    <location>
        <begin position="76"/>
        <end position="269"/>
    </location>
</feature>
<organism evidence="2 3">
    <name type="scientific">Pelagihabitans pacificus</name>
    <dbReference type="NCBI Taxonomy" id="2696054"/>
    <lineage>
        <taxon>Bacteria</taxon>
        <taxon>Pseudomonadati</taxon>
        <taxon>Bacteroidota</taxon>
        <taxon>Flavobacteriia</taxon>
        <taxon>Flavobacteriales</taxon>
        <taxon>Flavobacteriaceae</taxon>
        <taxon>Pelagihabitans</taxon>
    </lineage>
</organism>
<reference evidence="2" key="2">
    <citation type="submission" date="2020-03" db="EMBL/GenBank/DDBJ databases">
        <title>Flavobacteriaceae bacterium strain TP-CH-4, a member of the family Flavobacteriaceae isolated from a deep-sea seamount.</title>
        <authorList>
            <person name="Zhang D.-C."/>
        </authorList>
    </citation>
    <scope>NUCLEOTIDE SEQUENCE</scope>
    <source>
        <strain evidence="2">TP-CH-4</strain>
    </source>
</reference>
<evidence type="ECO:0000313" key="2">
    <source>
        <dbReference type="EMBL" id="NHF60931.1"/>
    </source>
</evidence>
<dbReference type="Proteomes" id="UP000707206">
    <property type="component" value="Unassembled WGS sequence"/>
</dbReference>
<comment type="caution">
    <text evidence="2">The sequence shown here is derived from an EMBL/GenBank/DDBJ whole genome shotgun (WGS) entry which is preliminary data.</text>
</comment>
<keyword evidence="3" id="KW-1185">Reference proteome</keyword>
<dbReference type="EMBL" id="VIKU02000005">
    <property type="protein sequence ID" value="NHF60931.1"/>
    <property type="molecule type" value="Genomic_DNA"/>
</dbReference>
<dbReference type="InterPro" id="IPR021255">
    <property type="entry name" value="DUF2807"/>
</dbReference>
<reference evidence="2" key="1">
    <citation type="submission" date="2019-07" db="EMBL/GenBank/DDBJ databases">
        <authorList>
            <person name="De-Chao Zhang Q."/>
        </authorList>
    </citation>
    <scope>NUCLEOTIDE SEQUENCE</scope>
    <source>
        <strain evidence="2">TP-CH-4</strain>
    </source>
</reference>
<evidence type="ECO:0000313" key="3">
    <source>
        <dbReference type="Proteomes" id="UP000707206"/>
    </source>
</evidence>
<accession>A0A967EC63</accession>
<dbReference type="Gene3D" id="2.160.20.120">
    <property type="match status" value="1"/>
</dbReference>
<dbReference type="Pfam" id="PF10988">
    <property type="entry name" value="DUF2807"/>
    <property type="match status" value="1"/>
</dbReference>
<name>A0A967EC63_9FLAO</name>